<evidence type="ECO:0000256" key="1">
    <source>
        <dbReference type="SAM" id="MobiDB-lite"/>
    </source>
</evidence>
<evidence type="ECO:0000313" key="4">
    <source>
        <dbReference type="Proteomes" id="UP001216139"/>
    </source>
</evidence>
<accession>A0ABY7TAJ9</accession>
<reference evidence="3 4" key="1">
    <citation type="submission" date="2023-02" db="EMBL/GenBank/DDBJ databases">
        <title>Genome sequence of Mucilaginibacter jinjuensis strain KACC 16571.</title>
        <authorList>
            <person name="Kim S."/>
            <person name="Heo J."/>
            <person name="Kwon S.-W."/>
        </authorList>
    </citation>
    <scope>NUCLEOTIDE SEQUENCE [LARGE SCALE GENOMIC DNA]</scope>
    <source>
        <strain evidence="3 4">KACC 16571</strain>
    </source>
</reference>
<evidence type="ECO:0000313" key="3">
    <source>
        <dbReference type="EMBL" id="WCT12981.1"/>
    </source>
</evidence>
<name>A0ABY7TAJ9_9SPHI</name>
<dbReference type="PROSITE" id="PS51257">
    <property type="entry name" value="PROKAR_LIPOPROTEIN"/>
    <property type="match status" value="1"/>
</dbReference>
<feature type="chain" id="PRO_5045505023" description="Lipoprotein" evidence="2">
    <location>
        <begin position="20"/>
        <end position="62"/>
    </location>
</feature>
<proteinExistence type="predicted"/>
<sequence length="62" mass="7005">MKNKFVTIAILFAFTVSLSGCFVNRDPYGRSSDRGKSFPHDEHKDDGKTKDDGKKKDDKSTH</sequence>
<gene>
    <name evidence="3" type="ORF">PQO05_03410</name>
</gene>
<dbReference type="Proteomes" id="UP001216139">
    <property type="component" value="Chromosome"/>
</dbReference>
<keyword evidence="2" id="KW-0732">Signal</keyword>
<dbReference type="EMBL" id="CP117167">
    <property type="protein sequence ID" value="WCT12981.1"/>
    <property type="molecule type" value="Genomic_DNA"/>
</dbReference>
<feature type="region of interest" description="Disordered" evidence="1">
    <location>
        <begin position="28"/>
        <end position="62"/>
    </location>
</feature>
<feature type="signal peptide" evidence="2">
    <location>
        <begin position="1"/>
        <end position="19"/>
    </location>
</feature>
<organism evidence="3 4">
    <name type="scientific">Mucilaginibacter jinjuensis</name>
    <dbReference type="NCBI Taxonomy" id="1176721"/>
    <lineage>
        <taxon>Bacteria</taxon>
        <taxon>Pseudomonadati</taxon>
        <taxon>Bacteroidota</taxon>
        <taxon>Sphingobacteriia</taxon>
        <taxon>Sphingobacteriales</taxon>
        <taxon>Sphingobacteriaceae</taxon>
        <taxon>Mucilaginibacter</taxon>
    </lineage>
</organism>
<evidence type="ECO:0008006" key="5">
    <source>
        <dbReference type="Google" id="ProtNLM"/>
    </source>
</evidence>
<keyword evidence="4" id="KW-1185">Reference proteome</keyword>
<evidence type="ECO:0000256" key="2">
    <source>
        <dbReference type="SAM" id="SignalP"/>
    </source>
</evidence>
<protein>
    <recommendedName>
        <fullName evidence="5">Lipoprotein</fullName>
    </recommendedName>
</protein>
<dbReference type="RefSeq" id="WP_273631254.1">
    <property type="nucleotide sequence ID" value="NZ_CP117167.1"/>
</dbReference>